<evidence type="ECO:0000256" key="3">
    <source>
        <dbReference type="ARBA" id="ARBA00012737"/>
    </source>
</evidence>
<evidence type="ECO:0000256" key="5">
    <source>
        <dbReference type="ARBA" id="ARBA00022840"/>
    </source>
</evidence>
<name>A0A2U1SVG1_METSR</name>
<proteinExistence type="inferred from homology"/>
<feature type="domain" description="Glutamine amidotransferase type-2" evidence="11">
    <location>
        <begin position="2"/>
        <end position="221"/>
    </location>
</feature>
<dbReference type="GO" id="GO:0006529">
    <property type="term" value="P:asparagine biosynthetic process"/>
    <property type="evidence" value="ECO:0007669"/>
    <property type="project" value="UniProtKB-KW"/>
</dbReference>
<dbReference type="PANTHER" id="PTHR43284:SF1">
    <property type="entry name" value="ASPARAGINE SYNTHETASE"/>
    <property type="match status" value="1"/>
</dbReference>
<dbReference type="Proteomes" id="UP000245137">
    <property type="component" value="Unassembled WGS sequence"/>
</dbReference>
<gene>
    <name evidence="12" type="primary">asnB</name>
    <name evidence="12" type="ORF">C5689_00365</name>
</gene>
<reference evidence="12 13" key="1">
    <citation type="journal article" date="2018" name="Appl. Microbiol. Biotechnol.">
        <title>Co-cultivation of the strictly anaerobic methanogen Methanosarcina barkeri with aerobic methanotrophs in an oxygen-limited membrane bioreactor.</title>
        <authorList>
            <person name="In 't Zandt M.H."/>
            <person name="van den Bosch T.J.M."/>
            <person name="Rijkers R."/>
            <person name="van Kessel M.A.H.J."/>
            <person name="Jetten M.S.M."/>
            <person name="Welte C.U."/>
        </authorList>
    </citation>
    <scope>NUCLEOTIDE SEQUENCE [LARGE SCALE GENOMIC DNA]</scope>
    <source>
        <strain evidence="12 13">DSM 17706</strain>
    </source>
</reference>
<dbReference type="RefSeq" id="WP_108915293.1">
    <property type="nucleotide sequence ID" value="NZ_BGJY01000001.1"/>
</dbReference>
<dbReference type="EMBL" id="PUIV01000001">
    <property type="protein sequence ID" value="PWB95611.1"/>
    <property type="molecule type" value="Genomic_DNA"/>
</dbReference>
<organism evidence="12 13">
    <name type="scientific">Methylosinus sporium</name>
    <dbReference type="NCBI Taxonomy" id="428"/>
    <lineage>
        <taxon>Bacteria</taxon>
        <taxon>Pseudomonadati</taxon>
        <taxon>Pseudomonadota</taxon>
        <taxon>Alphaproteobacteria</taxon>
        <taxon>Hyphomicrobiales</taxon>
        <taxon>Methylocystaceae</taxon>
        <taxon>Methylosinus</taxon>
    </lineage>
</organism>
<keyword evidence="5 9" id="KW-0067">ATP-binding</keyword>
<feature type="binding site" evidence="9">
    <location>
        <position position="306"/>
    </location>
    <ligand>
        <name>ATP</name>
        <dbReference type="ChEBI" id="CHEBI:30616"/>
    </ligand>
</feature>
<dbReference type="PIRSF" id="PIRSF001589">
    <property type="entry name" value="Asn_synthetase_glu-h"/>
    <property type="match status" value="1"/>
</dbReference>
<dbReference type="GO" id="GO:0005829">
    <property type="term" value="C:cytosol"/>
    <property type="evidence" value="ECO:0007669"/>
    <property type="project" value="TreeGrafter"/>
</dbReference>
<sequence length="663" mass="73817">MCGITGLFKAGAFDAGANCIERMTRALGHRGPDGAGVWIDSEAGIALGHRRLAIVELSERGAQPMHSACGRYVLTFNGEIYNHAALRAELEKTERIAWRGTSDTETLLAGFAAWGVRGMLEKCVGMFALGLWDEAERRLTLARDRFGEKPLYYGWAGRGERRAFVFGSELKALRAYPGFDSAIDRGAVELFMRFCYVPAPYSIYEDIFKLGPGQILTLEGRGLSREQLVVESYWSVEQAALSGVADPIEDEREGLERLEQTLREAVHLQLVADVPLGAFLSGGIDSSTIVALMQQESRRPVKSFTVGFDEAAFDESSHAAAVARHLGTDHHEIRVAPHDIQAVIPELPTTYDEPFGDSSQIPTRIICALARQSVTVALSGDAGDELFGGYDRYLVGPAFWRWAGLAPAGLRRAVGIGIGRIPFERWNALGRSTPLRTRVDLLGDKAYKLASRLKNVASVDELFHSLVTQWNVGDAPVVATSLLPTRLDHEGSEAQLAQPELRMMLLDTLTYLPDDILTKVDRASMAVALETRMPFLDHRVAEVAWRLPLSMKIKGGRSKWALRQVLHKYVPERLVERPKAGFGAPVGQWLRGPLRDWAETLLAEDRLRDDGYLDPARVRTLWREHLSGERNWTERLWNALMFQAWLEAEKAMRGEAMQSELER</sequence>
<dbReference type="Pfam" id="PF13522">
    <property type="entry name" value="GATase_6"/>
    <property type="match status" value="1"/>
</dbReference>
<dbReference type="InterPro" id="IPR051786">
    <property type="entry name" value="ASN_synthetase/amidase"/>
</dbReference>
<comment type="pathway">
    <text evidence="1">Amino-acid biosynthesis; L-asparagine biosynthesis; L-asparagine from L-aspartate (L-Gln route): step 1/1.</text>
</comment>
<dbReference type="InterPro" id="IPR014729">
    <property type="entry name" value="Rossmann-like_a/b/a_fold"/>
</dbReference>
<dbReference type="InterPro" id="IPR033738">
    <property type="entry name" value="AsnB_N"/>
</dbReference>
<comment type="caution">
    <text evidence="12">The sequence shown here is derived from an EMBL/GenBank/DDBJ whole genome shotgun (WGS) entry which is preliminary data.</text>
</comment>
<dbReference type="InterPro" id="IPR001962">
    <property type="entry name" value="Asn_synthase"/>
</dbReference>
<dbReference type="CDD" id="cd00712">
    <property type="entry name" value="AsnB"/>
    <property type="match status" value="1"/>
</dbReference>
<evidence type="ECO:0000256" key="10">
    <source>
        <dbReference type="PIRSR" id="PIRSR001589-3"/>
    </source>
</evidence>
<keyword evidence="6 8" id="KW-0315">Glutamine amidotransferase</keyword>
<evidence type="ECO:0000256" key="8">
    <source>
        <dbReference type="PIRSR" id="PIRSR001589-1"/>
    </source>
</evidence>
<dbReference type="Gene3D" id="3.40.50.620">
    <property type="entry name" value="HUPs"/>
    <property type="match status" value="1"/>
</dbReference>
<keyword evidence="8" id="KW-0028">Amino-acid biosynthesis</keyword>
<evidence type="ECO:0000256" key="7">
    <source>
        <dbReference type="ARBA" id="ARBA00048741"/>
    </source>
</evidence>
<dbReference type="NCBIfam" id="TIGR01536">
    <property type="entry name" value="asn_synth_AEB"/>
    <property type="match status" value="1"/>
</dbReference>
<evidence type="ECO:0000256" key="4">
    <source>
        <dbReference type="ARBA" id="ARBA00022741"/>
    </source>
</evidence>
<comment type="similarity">
    <text evidence="2">Belongs to the asparagine synthetase family.</text>
</comment>
<dbReference type="Pfam" id="PF00733">
    <property type="entry name" value="Asn_synthase"/>
    <property type="match status" value="1"/>
</dbReference>
<keyword evidence="8" id="KW-0061">Asparagine biosynthesis</keyword>
<feature type="active site" description="For GATase activity" evidence="8">
    <location>
        <position position="2"/>
    </location>
</feature>
<evidence type="ECO:0000256" key="9">
    <source>
        <dbReference type="PIRSR" id="PIRSR001589-2"/>
    </source>
</evidence>
<dbReference type="SUPFAM" id="SSF52402">
    <property type="entry name" value="Adenine nucleotide alpha hydrolases-like"/>
    <property type="match status" value="1"/>
</dbReference>
<evidence type="ECO:0000313" key="13">
    <source>
        <dbReference type="Proteomes" id="UP000245137"/>
    </source>
</evidence>
<protein>
    <recommendedName>
        <fullName evidence="3">asparagine synthase (glutamine-hydrolyzing)</fullName>
        <ecNumber evidence="3">6.3.5.4</ecNumber>
    </recommendedName>
</protein>
<evidence type="ECO:0000259" key="11">
    <source>
        <dbReference type="PROSITE" id="PS51278"/>
    </source>
</evidence>
<evidence type="ECO:0000256" key="6">
    <source>
        <dbReference type="ARBA" id="ARBA00022962"/>
    </source>
</evidence>
<dbReference type="EC" id="6.3.5.4" evidence="3"/>
<dbReference type="InterPro" id="IPR006426">
    <property type="entry name" value="Asn_synth_AEB"/>
</dbReference>
<keyword evidence="4 9" id="KW-0547">Nucleotide-binding</keyword>
<dbReference type="CDD" id="cd01991">
    <property type="entry name" value="Asn_synthase_B_C"/>
    <property type="match status" value="1"/>
</dbReference>
<dbReference type="PANTHER" id="PTHR43284">
    <property type="entry name" value="ASPARAGINE SYNTHETASE (GLUTAMINE-HYDROLYZING)"/>
    <property type="match status" value="1"/>
</dbReference>
<feature type="binding site" evidence="9">
    <location>
        <begin position="379"/>
        <end position="380"/>
    </location>
    <ligand>
        <name>ATP</name>
        <dbReference type="ChEBI" id="CHEBI:30616"/>
    </ligand>
</feature>
<dbReference type="AlphaFoldDB" id="A0A2U1SVG1"/>
<dbReference type="GO" id="GO:0005524">
    <property type="term" value="F:ATP binding"/>
    <property type="evidence" value="ECO:0007669"/>
    <property type="project" value="UniProtKB-KW"/>
</dbReference>
<feature type="binding site" evidence="9">
    <location>
        <position position="103"/>
    </location>
    <ligand>
        <name>L-glutamine</name>
        <dbReference type="ChEBI" id="CHEBI:58359"/>
    </ligand>
</feature>
<dbReference type="SUPFAM" id="SSF56235">
    <property type="entry name" value="N-terminal nucleophile aminohydrolases (Ntn hydrolases)"/>
    <property type="match status" value="1"/>
</dbReference>
<dbReference type="PROSITE" id="PS51278">
    <property type="entry name" value="GATASE_TYPE_2"/>
    <property type="match status" value="1"/>
</dbReference>
<dbReference type="InterPro" id="IPR017932">
    <property type="entry name" value="GATase_2_dom"/>
</dbReference>
<comment type="catalytic activity">
    <reaction evidence="7">
        <text>L-aspartate + L-glutamine + ATP + H2O = L-asparagine + L-glutamate + AMP + diphosphate + H(+)</text>
        <dbReference type="Rhea" id="RHEA:12228"/>
        <dbReference type="ChEBI" id="CHEBI:15377"/>
        <dbReference type="ChEBI" id="CHEBI:15378"/>
        <dbReference type="ChEBI" id="CHEBI:29985"/>
        <dbReference type="ChEBI" id="CHEBI:29991"/>
        <dbReference type="ChEBI" id="CHEBI:30616"/>
        <dbReference type="ChEBI" id="CHEBI:33019"/>
        <dbReference type="ChEBI" id="CHEBI:58048"/>
        <dbReference type="ChEBI" id="CHEBI:58359"/>
        <dbReference type="ChEBI" id="CHEBI:456215"/>
        <dbReference type="EC" id="6.3.5.4"/>
    </reaction>
</comment>
<dbReference type="GO" id="GO:0004066">
    <property type="term" value="F:asparagine synthase (glutamine-hydrolyzing) activity"/>
    <property type="evidence" value="ECO:0007669"/>
    <property type="project" value="UniProtKB-EC"/>
</dbReference>
<dbReference type="InterPro" id="IPR029055">
    <property type="entry name" value="Ntn_hydrolases_N"/>
</dbReference>
<evidence type="ECO:0000256" key="2">
    <source>
        <dbReference type="ARBA" id="ARBA00005752"/>
    </source>
</evidence>
<dbReference type="Gene3D" id="3.60.20.10">
    <property type="entry name" value="Glutamine Phosphoribosylpyrophosphate, subunit 1, domain 1"/>
    <property type="match status" value="1"/>
</dbReference>
<dbReference type="OrthoDB" id="9763290at2"/>
<keyword evidence="13" id="KW-1185">Reference proteome</keyword>
<evidence type="ECO:0000313" key="12">
    <source>
        <dbReference type="EMBL" id="PWB95611.1"/>
    </source>
</evidence>
<accession>A0A2U1SVG1</accession>
<evidence type="ECO:0000256" key="1">
    <source>
        <dbReference type="ARBA" id="ARBA00005187"/>
    </source>
</evidence>
<feature type="site" description="Important for beta-aspartyl-AMP intermediate formation" evidence="10">
    <location>
        <position position="381"/>
    </location>
</feature>